<dbReference type="RefSeq" id="WP_204785333.1">
    <property type="nucleotide sequence ID" value="NZ_JACJKU010000063.1"/>
</dbReference>
<keyword evidence="2" id="KW-1185">Reference proteome</keyword>
<comment type="caution">
    <text evidence="1">The sequence shown here is derived from an EMBL/GenBank/DDBJ whole genome shotgun (WGS) entry which is preliminary data.</text>
</comment>
<sequence length="71" mass="8204">MDIFSENDQRQLLTIKGLHRLTRNDLSTQIGVSQPTMTKLINSPAPMALQSDIYKRFKNWLEKQTVATQDK</sequence>
<evidence type="ECO:0000313" key="2">
    <source>
        <dbReference type="Proteomes" id="UP000785625"/>
    </source>
</evidence>
<reference evidence="1 2" key="1">
    <citation type="journal article" date="2021" name="Sci. Rep.">
        <title>The distribution of antibiotic resistance genes in chicken gut microbiota commensals.</title>
        <authorList>
            <person name="Juricova H."/>
            <person name="Matiasovicova J."/>
            <person name="Kubasova T."/>
            <person name="Cejkova D."/>
            <person name="Rychlik I."/>
        </authorList>
    </citation>
    <scope>NUCLEOTIDE SEQUENCE [LARGE SCALE GENOMIC DNA]</scope>
    <source>
        <strain evidence="1 2">An574</strain>
    </source>
</reference>
<evidence type="ECO:0000313" key="1">
    <source>
        <dbReference type="EMBL" id="MBM6941075.1"/>
    </source>
</evidence>
<proteinExistence type="predicted"/>
<dbReference type="EMBL" id="JACJKU010000063">
    <property type="protein sequence ID" value="MBM6941075.1"/>
    <property type="molecule type" value="Genomic_DNA"/>
</dbReference>
<gene>
    <name evidence="1" type="ORF">H5975_06285</name>
</gene>
<protein>
    <recommendedName>
        <fullName evidence="3">XRE family transcriptional regulator</fullName>
    </recommendedName>
</protein>
<accession>A0ABS2H139</accession>
<dbReference type="Proteomes" id="UP000785625">
    <property type="component" value="Unassembled WGS sequence"/>
</dbReference>
<name>A0ABS2H139_9LACO</name>
<evidence type="ECO:0008006" key="3">
    <source>
        <dbReference type="Google" id="ProtNLM"/>
    </source>
</evidence>
<organism evidence="1 2">
    <name type="scientific">Limosilactobacillus coleohominis</name>
    <dbReference type="NCBI Taxonomy" id="181675"/>
    <lineage>
        <taxon>Bacteria</taxon>
        <taxon>Bacillati</taxon>
        <taxon>Bacillota</taxon>
        <taxon>Bacilli</taxon>
        <taxon>Lactobacillales</taxon>
        <taxon>Lactobacillaceae</taxon>
        <taxon>Limosilactobacillus</taxon>
    </lineage>
</organism>